<sequence>MRTRVPVIFALLVITQAQIVFAEPMACFKYEPETVVVTGTLHRETFPGRPNYESVANGDEAETGFYLSLDSPICTVGGNGADRAPFDSVREIQLVLNEKQYAALRPRLGKKIDARGKLFSAHTGHHHAKVLMRVSE</sequence>
<evidence type="ECO:0000259" key="2">
    <source>
        <dbReference type="Pfam" id="PF14485"/>
    </source>
</evidence>
<dbReference type="InterPro" id="IPR027826">
    <property type="entry name" value="DUF4431"/>
</dbReference>
<feature type="domain" description="DUF4431" evidence="2">
    <location>
        <begin position="91"/>
        <end position="135"/>
    </location>
</feature>
<comment type="caution">
    <text evidence="3">The sequence shown here is derived from an EMBL/GenBank/DDBJ whole genome shotgun (WGS) entry which is preliminary data.</text>
</comment>
<accession>A0A845I565</accession>
<dbReference type="AlphaFoldDB" id="A0A845I565"/>
<evidence type="ECO:0000256" key="1">
    <source>
        <dbReference type="SAM" id="SignalP"/>
    </source>
</evidence>
<dbReference type="Proteomes" id="UP000444316">
    <property type="component" value="Unassembled WGS sequence"/>
</dbReference>
<feature type="chain" id="PRO_5032365178" evidence="1">
    <location>
        <begin position="23"/>
        <end position="136"/>
    </location>
</feature>
<dbReference type="EMBL" id="WWCL01000006">
    <property type="protein sequence ID" value="MYN47577.1"/>
    <property type="molecule type" value="Genomic_DNA"/>
</dbReference>
<evidence type="ECO:0000313" key="4">
    <source>
        <dbReference type="Proteomes" id="UP000444316"/>
    </source>
</evidence>
<protein>
    <submittedName>
        <fullName evidence="3">DUF4431 domain-containing protein</fullName>
    </submittedName>
</protein>
<keyword evidence="1" id="KW-0732">Signal</keyword>
<reference evidence="3" key="1">
    <citation type="submission" date="2019-12" db="EMBL/GenBank/DDBJ databases">
        <title>Novel species isolated from a subtropical stream in China.</title>
        <authorList>
            <person name="Lu H."/>
        </authorList>
    </citation>
    <scope>NUCLEOTIDE SEQUENCE [LARGE SCALE GENOMIC DNA]</scope>
    <source>
        <strain evidence="3">FT93W</strain>
    </source>
</reference>
<evidence type="ECO:0000313" key="3">
    <source>
        <dbReference type="EMBL" id="MYN47577.1"/>
    </source>
</evidence>
<dbReference type="Pfam" id="PF14485">
    <property type="entry name" value="DUF4431"/>
    <property type="match status" value="1"/>
</dbReference>
<proteinExistence type="predicted"/>
<organism evidence="3 4">
    <name type="scientific">Duganella fentianensis</name>
    <dbReference type="NCBI Taxonomy" id="2692177"/>
    <lineage>
        <taxon>Bacteria</taxon>
        <taxon>Pseudomonadati</taxon>
        <taxon>Pseudomonadota</taxon>
        <taxon>Betaproteobacteria</taxon>
        <taxon>Burkholderiales</taxon>
        <taxon>Oxalobacteraceae</taxon>
        <taxon>Telluria group</taxon>
        <taxon>Duganella</taxon>
    </lineage>
</organism>
<gene>
    <name evidence="3" type="ORF">GTP23_21255</name>
</gene>
<dbReference type="RefSeq" id="WP_161036977.1">
    <property type="nucleotide sequence ID" value="NZ_WWCL01000006.1"/>
</dbReference>
<name>A0A845I565_9BURK</name>
<feature type="signal peptide" evidence="1">
    <location>
        <begin position="1"/>
        <end position="22"/>
    </location>
</feature>
<keyword evidence="4" id="KW-1185">Reference proteome</keyword>